<dbReference type="EMBL" id="CP000859">
    <property type="protein sequence ID" value="ABW65811.1"/>
    <property type="molecule type" value="Genomic_DNA"/>
</dbReference>
<feature type="domain" description="AAA+ ATPase" evidence="13">
    <location>
        <begin position="155"/>
        <end position="324"/>
    </location>
</feature>
<feature type="domain" description="Chromosomal replication initiator DnaA C-terminal" evidence="14">
    <location>
        <begin position="366"/>
        <end position="434"/>
    </location>
</feature>
<evidence type="ECO:0000256" key="8">
    <source>
        <dbReference type="HAMAP-Rule" id="MF_00377"/>
    </source>
</evidence>
<reference evidence="15 16" key="1">
    <citation type="submission" date="2007-10" db="EMBL/GenBank/DDBJ databases">
        <title>Complete sequence of Desulfococcus oleovorans Hxd3.</title>
        <authorList>
            <consortium name="US DOE Joint Genome Institute"/>
            <person name="Copeland A."/>
            <person name="Lucas S."/>
            <person name="Lapidus A."/>
            <person name="Barry K."/>
            <person name="Glavina del Rio T."/>
            <person name="Dalin E."/>
            <person name="Tice H."/>
            <person name="Pitluck S."/>
            <person name="Kiss H."/>
            <person name="Brettin T."/>
            <person name="Bruce D."/>
            <person name="Detter J.C."/>
            <person name="Han C."/>
            <person name="Schmutz J."/>
            <person name="Larimer F."/>
            <person name="Land M."/>
            <person name="Hauser L."/>
            <person name="Kyrpides N."/>
            <person name="Kim E."/>
            <person name="Wawrik B."/>
            <person name="Richardson P."/>
        </authorList>
    </citation>
    <scope>NUCLEOTIDE SEQUENCE [LARGE SCALE GENOMIC DNA]</scope>
    <source>
        <strain evidence="16">DSM 6200 / JCM 39069 / Hxd3</strain>
    </source>
</reference>
<feature type="region of interest" description="Disordered" evidence="12">
    <location>
        <begin position="79"/>
        <end position="103"/>
    </location>
</feature>
<comment type="caution">
    <text evidence="8">Lacks conserved residue(s) required for the propagation of feature annotation.</text>
</comment>
<dbReference type="GO" id="GO:0005737">
    <property type="term" value="C:cytoplasm"/>
    <property type="evidence" value="ECO:0007669"/>
    <property type="project" value="UniProtKB-SubCell"/>
</dbReference>
<dbReference type="InterPro" id="IPR001957">
    <property type="entry name" value="Chromosome_initiator_DnaA"/>
</dbReference>
<dbReference type="NCBIfam" id="TIGR00362">
    <property type="entry name" value="DnaA"/>
    <property type="match status" value="1"/>
</dbReference>
<dbReference type="InterPro" id="IPR038454">
    <property type="entry name" value="DnaA_N_sf"/>
</dbReference>
<dbReference type="InterPro" id="IPR010921">
    <property type="entry name" value="Trp_repressor/repl_initiator"/>
</dbReference>
<dbReference type="PANTHER" id="PTHR30050">
    <property type="entry name" value="CHROMOSOMAL REPLICATION INITIATOR PROTEIN DNAA"/>
    <property type="match status" value="1"/>
</dbReference>
<accession>A8ZRP4</accession>
<dbReference type="SMART" id="SM00760">
    <property type="entry name" value="Bac_DnaA_C"/>
    <property type="match status" value="1"/>
</dbReference>
<dbReference type="InterPro" id="IPR024633">
    <property type="entry name" value="DnaA_N_dom"/>
</dbReference>
<dbReference type="PANTHER" id="PTHR30050:SF2">
    <property type="entry name" value="CHROMOSOMAL REPLICATION INITIATOR PROTEIN DNAA"/>
    <property type="match status" value="1"/>
</dbReference>
<evidence type="ECO:0000256" key="9">
    <source>
        <dbReference type="NCBIfam" id="TIGR00362"/>
    </source>
</evidence>
<dbReference type="Pfam" id="PF00308">
    <property type="entry name" value="Bac_DnaA"/>
    <property type="match status" value="1"/>
</dbReference>
<feature type="binding site" evidence="8">
    <location>
        <position position="166"/>
    </location>
    <ligand>
        <name>ATP</name>
        <dbReference type="ChEBI" id="CHEBI:30616"/>
    </ligand>
</feature>
<keyword evidence="16" id="KW-1185">Reference proteome</keyword>
<dbReference type="RefSeq" id="WP_012173430.1">
    <property type="nucleotide sequence ID" value="NC_009943.1"/>
</dbReference>
<evidence type="ECO:0000256" key="2">
    <source>
        <dbReference type="ARBA" id="ARBA00022490"/>
    </source>
</evidence>
<dbReference type="SUPFAM" id="SSF48295">
    <property type="entry name" value="TrpR-like"/>
    <property type="match status" value="1"/>
</dbReference>
<dbReference type="Gene3D" id="1.10.8.60">
    <property type="match status" value="1"/>
</dbReference>
<keyword evidence="4 8" id="KW-0547">Nucleotide-binding</keyword>
<dbReference type="Pfam" id="PF11638">
    <property type="entry name" value="DnaA_N"/>
    <property type="match status" value="1"/>
</dbReference>
<keyword evidence="6 8" id="KW-0446">Lipid-binding</keyword>
<dbReference type="Gene3D" id="1.10.1750.10">
    <property type="match status" value="1"/>
</dbReference>
<organism evidence="15 16">
    <name type="scientific">Desulfosudis oleivorans (strain DSM 6200 / JCM 39069 / Hxd3)</name>
    <name type="common">Desulfococcus oleovorans</name>
    <dbReference type="NCBI Taxonomy" id="96561"/>
    <lineage>
        <taxon>Bacteria</taxon>
        <taxon>Pseudomonadati</taxon>
        <taxon>Thermodesulfobacteriota</taxon>
        <taxon>Desulfobacteria</taxon>
        <taxon>Desulfobacterales</taxon>
        <taxon>Desulfosudaceae</taxon>
        <taxon>Desulfosudis</taxon>
    </lineage>
</organism>
<comment type="subcellular location">
    <subcellularLocation>
        <location evidence="8">Cytoplasm</location>
    </subcellularLocation>
</comment>
<evidence type="ECO:0000259" key="14">
    <source>
        <dbReference type="SMART" id="SM00760"/>
    </source>
</evidence>
<dbReference type="GO" id="GO:0006270">
    <property type="term" value="P:DNA replication initiation"/>
    <property type="evidence" value="ECO:0007669"/>
    <property type="project" value="UniProtKB-UniRule"/>
</dbReference>
<feature type="region of interest" description="Domain I, interacts with DnaA modulators" evidence="8">
    <location>
        <begin position="1"/>
        <end position="89"/>
    </location>
</feature>
<evidence type="ECO:0000256" key="5">
    <source>
        <dbReference type="ARBA" id="ARBA00022840"/>
    </source>
</evidence>
<keyword evidence="7 8" id="KW-0238">DNA-binding</keyword>
<gene>
    <name evidence="8" type="primary">dnaA</name>
    <name evidence="15" type="ordered locus">Dole_0001</name>
</gene>
<comment type="function">
    <text evidence="8 10">Plays an essential role in the initiation and regulation of chromosomal replication. ATP-DnaA binds to the origin of replication (oriC) to initiate formation of the DNA replication initiation complex once per cell cycle. Binds the DnaA box (a 9 base pair repeat at the origin) and separates the double-stranded (ds)DNA. Forms a right-handed helical filament on oriC DNA; dsDNA binds to the exterior of the filament while single-stranded (ss)DNA is stabiized in the filament's interior. The ATP-DnaA-oriC complex binds and stabilizes one strand of the AT-rich DNA unwinding element (DUE), permitting loading of DNA polymerase. After initiation quickly degrades to an ADP-DnaA complex that is not apt for DNA replication. Binds acidic phospholipids.</text>
</comment>
<name>A8ZRP4_DESOH</name>
<evidence type="ECO:0000256" key="10">
    <source>
        <dbReference type="RuleBase" id="RU000577"/>
    </source>
</evidence>
<evidence type="ECO:0000256" key="4">
    <source>
        <dbReference type="ARBA" id="ARBA00022741"/>
    </source>
</evidence>
<dbReference type="GO" id="GO:0003688">
    <property type="term" value="F:DNA replication origin binding"/>
    <property type="evidence" value="ECO:0007669"/>
    <property type="project" value="UniProtKB-UniRule"/>
</dbReference>
<dbReference type="eggNOG" id="COG0593">
    <property type="taxonomic scope" value="Bacteria"/>
</dbReference>
<keyword evidence="5 8" id="KW-0067">ATP-binding</keyword>
<dbReference type="AlphaFoldDB" id="A8ZRP4"/>
<dbReference type="Gene3D" id="3.30.300.180">
    <property type="match status" value="1"/>
</dbReference>
<comment type="similarity">
    <text evidence="1 8 11">Belongs to the DnaA family.</text>
</comment>
<keyword evidence="2 8" id="KW-0963">Cytoplasm</keyword>
<proteinExistence type="inferred from homology"/>
<dbReference type="Pfam" id="PF08299">
    <property type="entry name" value="Bac_DnaA_C"/>
    <property type="match status" value="1"/>
</dbReference>
<dbReference type="GO" id="GO:0006275">
    <property type="term" value="P:regulation of DNA replication"/>
    <property type="evidence" value="ECO:0007669"/>
    <property type="project" value="UniProtKB-UniRule"/>
</dbReference>
<dbReference type="InterPro" id="IPR003593">
    <property type="entry name" value="AAA+_ATPase"/>
</dbReference>
<evidence type="ECO:0000256" key="6">
    <source>
        <dbReference type="ARBA" id="ARBA00023121"/>
    </source>
</evidence>
<dbReference type="CDD" id="cd06571">
    <property type="entry name" value="Bac_DnaA_C"/>
    <property type="match status" value="1"/>
</dbReference>
<dbReference type="STRING" id="96561.Dole_0001"/>
<evidence type="ECO:0000313" key="15">
    <source>
        <dbReference type="EMBL" id="ABW65811.1"/>
    </source>
</evidence>
<dbReference type="SMART" id="SM00382">
    <property type="entry name" value="AAA"/>
    <property type="match status" value="1"/>
</dbReference>
<dbReference type="InterPro" id="IPR013159">
    <property type="entry name" value="DnaA_C"/>
</dbReference>
<dbReference type="HOGENOM" id="CLU_026910_3_0_7"/>
<feature type="binding site" evidence="8">
    <location>
        <position position="170"/>
    </location>
    <ligand>
        <name>ATP</name>
        <dbReference type="ChEBI" id="CHEBI:30616"/>
    </ligand>
</feature>
<dbReference type="Gene3D" id="3.40.50.300">
    <property type="entry name" value="P-loop containing nucleotide triphosphate hydrolases"/>
    <property type="match status" value="1"/>
</dbReference>
<evidence type="ECO:0000313" key="16">
    <source>
        <dbReference type="Proteomes" id="UP000008561"/>
    </source>
</evidence>
<dbReference type="InterPro" id="IPR013317">
    <property type="entry name" value="DnaA_dom"/>
</dbReference>
<dbReference type="GO" id="GO:0008289">
    <property type="term" value="F:lipid binding"/>
    <property type="evidence" value="ECO:0007669"/>
    <property type="project" value="UniProtKB-KW"/>
</dbReference>
<dbReference type="InterPro" id="IPR027417">
    <property type="entry name" value="P-loop_NTPase"/>
</dbReference>
<dbReference type="CDD" id="cd00009">
    <property type="entry name" value="AAA"/>
    <property type="match status" value="1"/>
</dbReference>
<dbReference type="InterPro" id="IPR020591">
    <property type="entry name" value="Chromosome_initiator_DnaA-like"/>
</dbReference>
<dbReference type="PRINTS" id="PR00051">
    <property type="entry name" value="DNAA"/>
</dbReference>
<evidence type="ECO:0000256" key="3">
    <source>
        <dbReference type="ARBA" id="ARBA00022705"/>
    </source>
</evidence>
<dbReference type="HAMAP" id="MF_00377">
    <property type="entry name" value="DnaA_bact"/>
    <property type="match status" value="1"/>
</dbReference>
<dbReference type="SUPFAM" id="SSF52540">
    <property type="entry name" value="P-loop containing nucleoside triphosphate hydrolases"/>
    <property type="match status" value="1"/>
</dbReference>
<evidence type="ECO:0000256" key="12">
    <source>
        <dbReference type="SAM" id="MobiDB-lite"/>
    </source>
</evidence>
<evidence type="ECO:0000256" key="7">
    <source>
        <dbReference type="ARBA" id="ARBA00023125"/>
    </source>
</evidence>
<dbReference type="KEGG" id="dol:Dole_0001"/>
<dbReference type="GO" id="GO:0005886">
    <property type="term" value="C:plasma membrane"/>
    <property type="evidence" value="ECO:0007669"/>
    <property type="project" value="TreeGrafter"/>
</dbReference>
<feature type="binding site" evidence="8">
    <location>
        <position position="168"/>
    </location>
    <ligand>
        <name>ATP</name>
        <dbReference type="ChEBI" id="CHEBI:30616"/>
    </ligand>
</feature>
<evidence type="ECO:0000259" key="13">
    <source>
        <dbReference type="SMART" id="SM00382"/>
    </source>
</evidence>
<dbReference type="GO" id="GO:0005524">
    <property type="term" value="F:ATP binding"/>
    <property type="evidence" value="ECO:0007669"/>
    <property type="project" value="UniProtKB-UniRule"/>
</dbReference>
<evidence type="ECO:0000256" key="1">
    <source>
        <dbReference type="ARBA" id="ARBA00006583"/>
    </source>
</evidence>
<comment type="subunit">
    <text evidence="8">Oligomerizes as a right-handed, spiral filament on DNA at oriC.</text>
</comment>
<sequence length="460" mass="51285">MDSVWKKVKADLKTHVPLNNYMMWIEPLEFESAQPDTLVLNCPNSFSKKWVAGNYEKLIAEKVCGLCGKQVHLRLEVAPPGTGAKKQSPAPDSTAIPSGTHTRSDAQLTLPSVQVKPATGRVLKADYTFDNFVVGNHNDFAYTAVLSLGARQQSGGRSLFLSSRPGMGKSHLAQALGHQTIKAQPGCRVYYTTVEDFSNEMVYAYTTKSSGAFKKKYRTGFDMLLIDDIHALAGKDRTQEELAMVVDYMLEADRKVLFAGCCLPGEIPKMNDQLKSRLSCGLITTMETPDFTTRVRILEKKARFYGYAVPRDILEYLADVLTEDVRQLESGLANLATKSCLLGVPMDRELAESIIKNMAVRNGAITLDAIKKVVCKAYGLAAKEIDSRSRKHRVAWPRQVAIYLSRRYTDHSLKAIGRSYNRYHATVLHSINTVEQAMKANRSVFQEVDYIIQKIESGKI</sequence>
<feature type="binding site" evidence="8">
    <location>
        <position position="169"/>
    </location>
    <ligand>
        <name>ATP</name>
        <dbReference type="ChEBI" id="CHEBI:30616"/>
    </ligand>
</feature>
<dbReference type="Proteomes" id="UP000008561">
    <property type="component" value="Chromosome"/>
</dbReference>
<keyword evidence="3 8" id="KW-0235">DNA replication</keyword>
<dbReference type="OrthoDB" id="9807019at2"/>
<feature type="region of interest" description="Domain IV, binds dsDNA" evidence="8">
    <location>
        <begin position="340"/>
        <end position="460"/>
    </location>
</feature>
<comment type="domain">
    <text evidence="8">Domain I is involved in oligomerization and binding regulators, domain II is flexibile and of varying length in different bacteria, domain III forms the AAA+ region, while domain IV binds dsDNA.</text>
</comment>
<protein>
    <recommendedName>
        <fullName evidence="8 9">Chromosomal replication initiator protein DnaA</fullName>
    </recommendedName>
</protein>
<evidence type="ECO:0000256" key="11">
    <source>
        <dbReference type="RuleBase" id="RU004227"/>
    </source>
</evidence>